<dbReference type="OrthoDB" id="7392499at2759"/>
<dbReference type="GO" id="GO:0005507">
    <property type="term" value="F:copper ion binding"/>
    <property type="evidence" value="ECO:0007669"/>
    <property type="project" value="TreeGrafter"/>
</dbReference>
<keyword evidence="6" id="KW-0963">Cytoplasm</keyword>
<dbReference type="PANTHER" id="PTHR12598:SF0">
    <property type="entry name" value="COPPER HOMEOSTASIS PROTEIN CUTC HOMOLOG"/>
    <property type="match status" value="1"/>
</dbReference>
<dbReference type="SUPFAM" id="SSF110395">
    <property type="entry name" value="CutC-like"/>
    <property type="match status" value="1"/>
</dbReference>
<evidence type="ECO:0000256" key="10">
    <source>
        <dbReference type="ARBA" id="ARBA00055012"/>
    </source>
</evidence>
<evidence type="ECO:0000256" key="4">
    <source>
        <dbReference type="ARBA" id="ARBA00011881"/>
    </source>
</evidence>
<dbReference type="HAMAP" id="MF_00795">
    <property type="entry name" value="CutC"/>
    <property type="match status" value="1"/>
</dbReference>
<evidence type="ECO:0000313" key="11">
    <source>
        <dbReference type="EMBL" id="CAC5361069.1"/>
    </source>
</evidence>
<reference evidence="11 12" key="1">
    <citation type="submission" date="2020-06" db="EMBL/GenBank/DDBJ databases">
        <authorList>
            <person name="Li R."/>
            <person name="Bekaert M."/>
        </authorList>
    </citation>
    <scope>NUCLEOTIDE SEQUENCE [LARGE SCALE GENOMIC DNA]</scope>
    <source>
        <strain evidence="12">wild</strain>
    </source>
</reference>
<dbReference type="GO" id="GO:0005737">
    <property type="term" value="C:cytoplasm"/>
    <property type="evidence" value="ECO:0007669"/>
    <property type="project" value="UniProtKB-SubCell"/>
</dbReference>
<evidence type="ECO:0000256" key="2">
    <source>
        <dbReference type="ARBA" id="ARBA00004496"/>
    </source>
</evidence>
<comment type="function">
    <text evidence="10">May play a role in copper homeostasis. Can bind one Cu(1+) per subunit.</text>
</comment>
<comment type="similarity">
    <text evidence="3">Belongs to the CutC family.</text>
</comment>
<dbReference type="AlphaFoldDB" id="A0A6J8A5G5"/>
<dbReference type="InterPro" id="IPR005627">
    <property type="entry name" value="CutC-like"/>
</dbReference>
<dbReference type="FunFam" id="3.20.20.380:FF:000002">
    <property type="entry name" value="copper homeostasis protein cutC homolog"/>
    <property type="match status" value="1"/>
</dbReference>
<dbReference type="EMBL" id="CACVKT020000582">
    <property type="protein sequence ID" value="CAC5361069.1"/>
    <property type="molecule type" value="Genomic_DNA"/>
</dbReference>
<proteinExistence type="inferred from homology"/>
<keyword evidence="7" id="KW-0479">Metal-binding</keyword>
<evidence type="ECO:0000256" key="7">
    <source>
        <dbReference type="ARBA" id="ARBA00022723"/>
    </source>
</evidence>
<evidence type="ECO:0000256" key="1">
    <source>
        <dbReference type="ARBA" id="ARBA00004123"/>
    </source>
</evidence>
<evidence type="ECO:0000256" key="9">
    <source>
        <dbReference type="ARBA" id="ARBA00023242"/>
    </source>
</evidence>
<keyword evidence="9" id="KW-0539">Nucleus</keyword>
<dbReference type="GO" id="GO:0005634">
    <property type="term" value="C:nucleus"/>
    <property type="evidence" value="ECO:0007669"/>
    <property type="project" value="UniProtKB-SubCell"/>
</dbReference>
<protein>
    <recommendedName>
        <fullName evidence="5">Copper homeostasis protein cutC homolog</fullName>
    </recommendedName>
</protein>
<dbReference type="PANTHER" id="PTHR12598">
    <property type="entry name" value="COPPER HOMEOSTASIS PROTEIN CUTC"/>
    <property type="match status" value="1"/>
</dbReference>
<accession>A0A6J8A5G5</accession>
<dbReference type="Gene3D" id="3.20.20.380">
    <property type="entry name" value="Copper homeostasis (CutC) domain"/>
    <property type="match status" value="1"/>
</dbReference>
<dbReference type="Proteomes" id="UP000507470">
    <property type="component" value="Unassembled WGS sequence"/>
</dbReference>
<name>A0A6J8A5G5_MYTCO</name>
<evidence type="ECO:0000256" key="8">
    <source>
        <dbReference type="ARBA" id="ARBA00023008"/>
    </source>
</evidence>
<keyword evidence="12" id="KW-1185">Reference proteome</keyword>
<gene>
    <name evidence="11" type="ORF">MCOR_3328</name>
</gene>
<evidence type="ECO:0000256" key="5">
    <source>
        <dbReference type="ARBA" id="ARBA00019014"/>
    </source>
</evidence>
<comment type="subcellular location">
    <subcellularLocation>
        <location evidence="2">Cytoplasm</location>
    </subcellularLocation>
    <subcellularLocation>
        <location evidence="1">Nucleus</location>
    </subcellularLocation>
</comment>
<sequence>MEVCADSVLSSVNAEKGGAIRIELCSNLAEGGTTPSAGLLKVVKSRLKIPVYVMLRPRGGDFFYSDDEFEVIMEDLKLLKNLGADGFVFGYLNSNGTLDKDRCKEVLDAIRPLPATFHRAIDTTVDIMSALEEVIKIGFTRVLTSGGCSTALEGLPSISEMICKAKGRIIVMPGGGINEINISRILQQSKAREFHCSARTSRPSLMQFQKAGIPMGTALFPPEYSTKVTEVAKVEHFISLSNNCFMDME</sequence>
<evidence type="ECO:0000313" key="12">
    <source>
        <dbReference type="Proteomes" id="UP000507470"/>
    </source>
</evidence>
<dbReference type="InterPro" id="IPR036822">
    <property type="entry name" value="CutC-like_dom_sf"/>
</dbReference>
<dbReference type="Pfam" id="PF03932">
    <property type="entry name" value="CutC"/>
    <property type="match status" value="1"/>
</dbReference>
<keyword evidence="8" id="KW-0186">Copper</keyword>
<organism evidence="11 12">
    <name type="scientific">Mytilus coruscus</name>
    <name type="common">Sea mussel</name>
    <dbReference type="NCBI Taxonomy" id="42192"/>
    <lineage>
        <taxon>Eukaryota</taxon>
        <taxon>Metazoa</taxon>
        <taxon>Spiralia</taxon>
        <taxon>Lophotrochozoa</taxon>
        <taxon>Mollusca</taxon>
        <taxon>Bivalvia</taxon>
        <taxon>Autobranchia</taxon>
        <taxon>Pteriomorphia</taxon>
        <taxon>Mytilida</taxon>
        <taxon>Mytiloidea</taxon>
        <taxon>Mytilidae</taxon>
        <taxon>Mytilinae</taxon>
        <taxon>Mytilus</taxon>
    </lineage>
</organism>
<evidence type="ECO:0000256" key="6">
    <source>
        <dbReference type="ARBA" id="ARBA00022490"/>
    </source>
</evidence>
<evidence type="ECO:0000256" key="3">
    <source>
        <dbReference type="ARBA" id="ARBA00007768"/>
    </source>
</evidence>
<comment type="subunit">
    <text evidence="4">Homotetramer.</text>
</comment>